<dbReference type="CDD" id="cd01949">
    <property type="entry name" value="GGDEF"/>
    <property type="match status" value="1"/>
</dbReference>
<dbReference type="InterPro" id="IPR011006">
    <property type="entry name" value="CheY-like_superfamily"/>
</dbReference>
<keyword evidence="4" id="KW-0597">Phosphoprotein</keyword>
<dbReference type="PROSITE" id="PS50110">
    <property type="entry name" value="RESPONSE_REGULATORY"/>
    <property type="match status" value="1"/>
</dbReference>
<evidence type="ECO:0000256" key="3">
    <source>
        <dbReference type="ARBA" id="ARBA00034247"/>
    </source>
</evidence>
<dbReference type="SUPFAM" id="SSF55073">
    <property type="entry name" value="Nucleotide cyclase"/>
    <property type="match status" value="1"/>
</dbReference>
<feature type="domain" description="Response regulatory" evidence="5">
    <location>
        <begin position="10"/>
        <end position="124"/>
    </location>
</feature>
<dbReference type="PANTHER" id="PTHR45138:SF9">
    <property type="entry name" value="DIGUANYLATE CYCLASE DGCM-RELATED"/>
    <property type="match status" value="1"/>
</dbReference>
<dbReference type="InterPro" id="IPR000160">
    <property type="entry name" value="GGDEF_dom"/>
</dbReference>
<dbReference type="SUPFAM" id="SSF52172">
    <property type="entry name" value="CheY-like"/>
    <property type="match status" value="1"/>
</dbReference>
<evidence type="ECO:0000313" key="7">
    <source>
        <dbReference type="EMBL" id="NVZ10384.1"/>
    </source>
</evidence>
<dbReference type="NCBIfam" id="TIGR00254">
    <property type="entry name" value="GGDEF"/>
    <property type="match status" value="1"/>
</dbReference>
<evidence type="ECO:0000256" key="1">
    <source>
        <dbReference type="ARBA" id="ARBA00001946"/>
    </source>
</evidence>
<accession>A0A850R909</accession>
<comment type="catalytic activity">
    <reaction evidence="3">
        <text>2 GTP = 3',3'-c-di-GMP + 2 diphosphate</text>
        <dbReference type="Rhea" id="RHEA:24898"/>
        <dbReference type="ChEBI" id="CHEBI:33019"/>
        <dbReference type="ChEBI" id="CHEBI:37565"/>
        <dbReference type="ChEBI" id="CHEBI:58805"/>
        <dbReference type="EC" id="2.7.7.65"/>
    </reaction>
</comment>
<keyword evidence="8" id="KW-1185">Reference proteome</keyword>
<dbReference type="Pfam" id="PF00072">
    <property type="entry name" value="Response_reg"/>
    <property type="match status" value="1"/>
</dbReference>
<dbReference type="GO" id="GO:0052621">
    <property type="term" value="F:diguanylate cyclase activity"/>
    <property type="evidence" value="ECO:0007669"/>
    <property type="project" value="UniProtKB-EC"/>
</dbReference>
<organism evidence="7 8">
    <name type="scientific">Allochromatium humboldtianum</name>
    <dbReference type="NCBI Taxonomy" id="504901"/>
    <lineage>
        <taxon>Bacteria</taxon>
        <taxon>Pseudomonadati</taxon>
        <taxon>Pseudomonadota</taxon>
        <taxon>Gammaproteobacteria</taxon>
        <taxon>Chromatiales</taxon>
        <taxon>Chromatiaceae</taxon>
        <taxon>Allochromatium</taxon>
    </lineage>
</organism>
<dbReference type="Gene3D" id="3.30.70.270">
    <property type="match status" value="1"/>
</dbReference>
<sequence length="306" mass="33254">MAVDADELPRLLLIDDDPSSLRLAAGILGSDYTLIFATCGRDALDLVAETPELILLDYQLPDIDGLEVCRRFKADPASADIPVIFITADQDPVLEAAGLEAGAVDFVTKPYSAAVLRARVRTHILLKRKTDLLARLAHLDGLTNVANRRSFDQILEKEWRRAQRSGRPVSLVMIDADHFKDVNDAWGHQMGDECLRGIAHLAASQIRRPADLLARYGGEEFVLLLPETDAHGARQLAEAIRAGIESGFAQPAKQGEGPALTASLGCATLIPSPGDRPETLVQLADRNLYLAKSNGRNRVEPAEDTP</sequence>
<dbReference type="SMART" id="SM00448">
    <property type="entry name" value="REC"/>
    <property type="match status" value="1"/>
</dbReference>
<dbReference type="EMBL" id="JABZEO010000009">
    <property type="protein sequence ID" value="NVZ10384.1"/>
    <property type="molecule type" value="Genomic_DNA"/>
</dbReference>
<protein>
    <recommendedName>
        <fullName evidence="2">diguanylate cyclase</fullName>
        <ecNumber evidence="2">2.7.7.65</ecNumber>
    </recommendedName>
</protein>
<comment type="caution">
    <text evidence="7">The sequence shown here is derived from an EMBL/GenBank/DDBJ whole genome shotgun (WGS) entry which is preliminary data.</text>
</comment>
<dbReference type="EC" id="2.7.7.65" evidence="2"/>
<evidence type="ECO:0000256" key="2">
    <source>
        <dbReference type="ARBA" id="ARBA00012528"/>
    </source>
</evidence>
<feature type="modified residue" description="4-aspartylphosphate" evidence="4">
    <location>
        <position position="57"/>
    </location>
</feature>
<evidence type="ECO:0000256" key="4">
    <source>
        <dbReference type="PROSITE-ProRule" id="PRU00169"/>
    </source>
</evidence>
<dbReference type="PANTHER" id="PTHR45138">
    <property type="entry name" value="REGULATORY COMPONENTS OF SENSORY TRANSDUCTION SYSTEM"/>
    <property type="match status" value="1"/>
</dbReference>
<dbReference type="GO" id="GO:0005886">
    <property type="term" value="C:plasma membrane"/>
    <property type="evidence" value="ECO:0007669"/>
    <property type="project" value="TreeGrafter"/>
</dbReference>
<dbReference type="InterPro" id="IPR001789">
    <property type="entry name" value="Sig_transdc_resp-reg_receiver"/>
</dbReference>
<dbReference type="InterPro" id="IPR050469">
    <property type="entry name" value="Diguanylate_Cyclase"/>
</dbReference>
<name>A0A850R909_9GAMM</name>
<gene>
    <name evidence="7" type="ORF">HW932_14055</name>
</gene>
<evidence type="ECO:0000313" key="8">
    <source>
        <dbReference type="Proteomes" id="UP000592294"/>
    </source>
</evidence>
<dbReference type="Pfam" id="PF00990">
    <property type="entry name" value="GGDEF"/>
    <property type="match status" value="1"/>
</dbReference>
<dbReference type="GO" id="GO:0000160">
    <property type="term" value="P:phosphorelay signal transduction system"/>
    <property type="evidence" value="ECO:0007669"/>
    <property type="project" value="InterPro"/>
</dbReference>
<dbReference type="GO" id="GO:1902201">
    <property type="term" value="P:negative regulation of bacterial-type flagellum-dependent cell motility"/>
    <property type="evidence" value="ECO:0007669"/>
    <property type="project" value="TreeGrafter"/>
</dbReference>
<proteinExistence type="predicted"/>
<dbReference type="FunFam" id="3.30.70.270:FF:000001">
    <property type="entry name" value="Diguanylate cyclase domain protein"/>
    <property type="match status" value="1"/>
</dbReference>
<evidence type="ECO:0000259" key="6">
    <source>
        <dbReference type="PROSITE" id="PS50887"/>
    </source>
</evidence>
<dbReference type="InterPro" id="IPR029787">
    <property type="entry name" value="Nucleotide_cyclase"/>
</dbReference>
<comment type="cofactor">
    <cofactor evidence="1">
        <name>Mg(2+)</name>
        <dbReference type="ChEBI" id="CHEBI:18420"/>
    </cofactor>
</comment>
<dbReference type="InterPro" id="IPR043128">
    <property type="entry name" value="Rev_trsase/Diguanyl_cyclase"/>
</dbReference>
<dbReference type="SMART" id="SM00267">
    <property type="entry name" value="GGDEF"/>
    <property type="match status" value="1"/>
</dbReference>
<dbReference type="PROSITE" id="PS50887">
    <property type="entry name" value="GGDEF"/>
    <property type="match status" value="1"/>
</dbReference>
<dbReference type="Gene3D" id="3.40.50.2300">
    <property type="match status" value="1"/>
</dbReference>
<dbReference type="GO" id="GO:0043709">
    <property type="term" value="P:cell adhesion involved in single-species biofilm formation"/>
    <property type="evidence" value="ECO:0007669"/>
    <property type="project" value="TreeGrafter"/>
</dbReference>
<feature type="domain" description="GGDEF" evidence="6">
    <location>
        <begin position="167"/>
        <end position="304"/>
    </location>
</feature>
<dbReference type="AlphaFoldDB" id="A0A850R909"/>
<dbReference type="Proteomes" id="UP000592294">
    <property type="component" value="Unassembled WGS sequence"/>
</dbReference>
<reference evidence="7 8" key="1">
    <citation type="submission" date="2020-06" db="EMBL/GenBank/DDBJ databases">
        <title>Whole-genome sequence of Allochromatium humboldtianum DSM 21881, type strain.</title>
        <authorList>
            <person name="Kyndt J.A."/>
            <person name="Meyer T.E."/>
        </authorList>
    </citation>
    <scope>NUCLEOTIDE SEQUENCE [LARGE SCALE GENOMIC DNA]</scope>
    <source>
        <strain evidence="7 8">DSM 21881</strain>
    </source>
</reference>
<evidence type="ECO:0000259" key="5">
    <source>
        <dbReference type="PROSITE" id="PS50110"/>
    </source>
</evidence>